<evidence type="ECO:0000313" key="1">
    <source>
        <dbReference type="EMBL" id="CAG8767849.1"/>
    </source>
</evidence>
<name>A0A9N9NYC1_9GLOM</name>
<protein>
    <submittedName>
        <fullName evidence="1">24501_t:CDS:1</fullName>
    </submittedName>
</protein>
<dbReference type="AlphaFoldDB" id="A0A9N9NYC1"/>
<evidence type="ECO:0000313" key="2">
    <source>
        <dbReference type="Proteomes" id="UP000789759"/>
    </source>
</evidence>
<comment type="caution">
    <text evidence="1">The sequence shown here is derived from an EMBL/GenBank/DDBJ whole genome shotgun (WGS) entry which is preliminary data.</text>
</comment>
<accession>A0A9N9NYC1</accession>
<sequence>MSFNNYQFGKLNSIIIDNNNSSIIDNFNNEIISNFDFDNKTISNFDNKTISNFDTNIIGITFSTDTTTSRIDNWAHIYDICDVADEVKITEYQNEIYYAQTYHIEKEAFLSLTATLLTKLTEDDAI</sequence>
<proteinExistence type="predicted"/>
<gene>
    <name evidence="1" type="ORF">CPELLU_LOCUS15685</name>
</gene>
<dbReference type="EMBL" id="CAJVQA010021232">
    <property type="protein sequence ID" value="CAG8767849.1"/>
    <property type="molecule type" value="Genomic_DNA"/>
</dbReference>
<reference evidence="1" key="1">
    <citation type="submission" date="2021-06" db="EMBL/GenBank/DDBJ databases">
        <authorList>
            <person name="Kallberg Y."/>
            <person name="Tangrot J."/>
            <person name="Rosling A."/>
        </authorList>
    </citation>
    <scope>NUCLEOTIDE SEQUENCE</scope>
    <source>
        <strain evidence="1">FL966</strain>
    </source>
</reference>
<organism evidence="1 2">
    <name type="scientific">Cetraspora pellucida</name>
    <dbReference type="NCBI Taxonomy" id="1433469"/>
    <lineage>
        <taxon>Eukaryota</taxon>
        <taxon>Fungi</taxon>
        <taxon>Fungi incertae sedis</taxon>
        <taxon>Mucoromycota</taxon>
        <taxon>Glomeromycotina</taxon>
        <taxon>Glomeromycetes</taxon>
        <taxon>Diversisporales</taxon>
        <taxon>Gigasporaceae</taxon>
        <taxon>Cetraspora</taxon>
    </lineage>
</organism>
<keyword evidence="2" id="KW-1185">Reference proteome</keyword>
<dbReference type="Proteomes" id="UP000789759">
    <property type="component" value="Unassembled WGS sequence"/>
</dbReference>